<dbReference type="Pfam" id="PF04542">
    <property type="entry name" value="Sigma70_r2"/>
    <property type="match status" value="1"/>
</dbReference>
<organism evidence="8 9">
    <name type="scientific">Polaribacter gangjinensis</name>
    <dbReference type="NCBI Taxonomy" id="574710"/>
    <lineage>
        <taxon>Bacteria</taxon>
        <taxon>Pseudomonadati</taxon>
        <taxon>Bacteroidota</taxon>
        <taxon>Flavobacteriia</taxon>
        <taxon>Flavobacteriales</taxon>
        <taxon>Flavobacteriaceae</taxon>
    </lineage>
</organism>
<dbReference type="EMBL" id="MSCL01000001">
    <property type="protein sequence ID" value="PQJ74186.1"/>
    <property type="molecule type" value="Genomic_DNA"/>
</dbReference>
<keyword evidence="2" id="KW-0805">Transcription regulation</keyword>
<dbReference type="Proteomes" id="UP000237608">
    <property type="component" value="Unassembled WGS sequence"/>
</dbReference>
<dbReference type="Gene3D" id="1.10.10.10">
    <property type="entry name" value="Winged helix-like DNA-binding domain superfamily/Winged helix DNA-binding domain"/>
    <property type="match status" value="1"/>
</dbReference>
<dbReference type="SUPFAM" id="SSF88659">
    <property type="entry name" value="Sigma3 and sigma4 domains of RNA polymerase sigma factors"/>
    <property type="match status" value="1"/>
</dbReference>
<dbReference type="RefSeq" id="WP_105045334.1">
    <property type="nucleotide sequence ID" value="NZ_CP150662.1"/>
</dbReference>
<sequence length="181" mass="21271">MKPTKQLHQHIIDQCKQNNAKAQMQLYGLYCKAMFSVALRMVNDTFVAEEVMQKAFIKAFKKIDTYKNEVAFGAWLKRIVINQSMDELKKKNTDIIPISKEIMTISEEEENWQIEHEITMEDVKKAMQQLKDKYRIILTLYLIEGYDHQEIAEILNITENTSRTQLLRGKNALKEALKCRL</sequence>
<evidence type="ECO:0000256" key="2">
    <source>
        <dbReference type="ARBA" id="ARBA00023015"/>
    </source>
</evidence>
<keyword evidence="9" id="KW-1185">Reference proteome</keyword>
<dbReference type="GO" id="GO:0006352">
    <property type="term" value="P:DNA-templated transcription initiation"/>
    <property type="evidence" value="ECO:0007669"/>
    <property type="project" value="InterPro"/>
</dbReference>
<feature type="domain" description="RNA polymerase sigma factor 70 region 4 type 2" evidence="7">
    <location>
        <begin position="122"/>
        <end position="173"/>
    </location>
</feature>
<evidence type="ECO:0000256" key="3">
    <source>
        <dbReference type="ARBA" id="ARBA00023082"/>
    </source>
</evidence>
<dbReference type="PANTHER" id="PTHR43133:SF8">
    <property type="entry name" value="RNA POLYMERASE SIGMA FACTOR HI_1459-RELATED"/>
    <property type="match status" value="1"/>
</dbReference>
<evidence type="ECO:0000256" key="5">
    <source>
        <dbReference type="ARBA" id="ARBA00023163"/>
    </source>
</evidence>
<dbReference type="NCBIfam" id="TIGR02937">
    <property type="entry name" value="sigma70-ECF"/>
    <property type="match status" value="1"/>
</dbReference>
<evidence type="ECO:0000256" key="1">
    <source>
        <dbReference type="ARBA" id="ARBA00010641"/>
    </source>
</evidence>
<keyword evidence="3" id="KW-0731">Sigma factor</keyword>
<dbReference type="OrthoDB" id="1160671at2"/>
<dbReference type="AlphaFoldDB" id="A0A2S7W9U2"/>
<dbReference type="GO" id="GO:0003677">
    <property type="term" value="F:DNA binding"/>
    <property type="evidence" value="ECO:0007669"/>
    <property type="project" value="UniProtKB-KW"/>
</dbReference>
<dbReference type="SUPFAM" id="SSF88946">
    <property type="entry name" value="Sigma2 domain of RNA polymerase sigma factors"/>
    <property type="match status" value="1"/>
</dbReference>
<dbReference type="InterPro" id="IPR013324">
    <property type="entry name" value="RNA_pol_sigma_r3/r4-like"/>
</dbReference>
<keyword evidence="5" id="KW-0804">Transcription</keyword>
<dbReference type="CDD" id="cd06171">
    <property type="entry name" value="Sigma70_r4"/>
    <property type="match status" value="1"/>
</dbReference>
<dbReference type="GO" id="GO:0016987">
    <property type="term" value="F:sigma factor activity"/>
    <property type="evidence" value="ECO:0007669"/>
    <property type="project" value="UniProtKB-KW"/>
</dbReference>
<dbReference type="InterPro" id="IPR036388">
    <property type="entry name" value="WH-like_DNA-bd_sf"/>
</dbReference>
<proteinExistence type="inferred from homology"/>
<protein>
    <submittedName>
        <fullName evidence="8">RNA polymerase subunit sigma-70</fullName>
    </submittedName>
</protein>
<gene>
    <name evidence="8" type="ORF">BTO13_02350</name>
</gene>
<dbReference type="Pfam" id="PF08281">
    <property type="entry name" value="Sigma70_r4_2"/>
    <property type="match status" value="1"/>
</dbReference>
<dbReference type="InterPro" id="IPR013325">
    <property type="entry name" value="RNA_pol_sigma_r2"/>
</dbReference>
<dbReference type="Gene3D" id="1.10.1740.10">
    <property type="match status" value="1"/>
</dbReference>
<evidence type="ECO:0000256" key="4">
    <source>
        <dbReference type="ARBA" id="ARBA00023125"/>
    </source>
</evidence>
<dbReference type="InterPro" id="IPR014284">
    <property type="entry name" value="RNA_pol_sigma-70_dom"/>
</dbReference>
<feature type="domain" description="RNA polymerase sigma-70 region 2" evidence="6">
    <location>
        <begin position="27"/>
        <end position="92"/>
    </location>
</feature>
<evidence type="ECO:0000313" key="9">
    <source>
        <dbReference type="Proteomes" id="UP000237608"/>
    </source>
</evidence>
<comment type="similarity">
    <text evidence="1">Belongs to the sigma-70 factor family. ECF subfamily.</text>
</comment>
<evidence type="ECO:0000313" key="8">
    <source>
        <dbReference type="EMBL" id="PQJ74186.1"/>
    </source>
</evidence>
<reference evidence="8 9" key="1">
    <citation type="submission" date="2016-12" db="EMBL/GenBank/DDBJ databases">
        <title>Trade-off between light-utilization and light-protection in marine flavobacteria.</title>
        <authorList>
            <person name="Kumagai Y."/>
            <person name="Yoshizawa S."/>
            <person name="Kogure K."/>
            <person name="Iwasaki W."/>
        </authorList>
    </citation>
    <scope>NUCLEOTIDE SEQUENCE [LARGE SCALE GENOMIC DNA]</scope>
    <source>
        <strain evidence="8 9">KCTC 22729</strain>
    </source>
</reference>
<keyword evidence="4" id="KW-0238">DNA-binding</keyword>
<dbReference type="PANTHER" id="PTHR43133">
    <property type="entry name" value="RNA POLYMERASE ECF-TYPE SIGMA FACTO"/>
    <property type="match status" value="1"/>
</dbReference>
<comment type="caution">
    <text evidence="8">The sequence shown here is derived from an EMBL/GenBank/DDBJ whole genome shotgun (WGS) entry which is preliminary data.</text>
</comment>
<evidence type="ECO:0000259" key="6">
    <source>
        <dbReference type="Pfam" id="PF04542"/>
    </source>
</evidence>
<accession>A0A2S7W9U2</accession>
<dbReference type="InterPro" id="IPR007627">
    <property type="entry name" value="RNA_pol_sigma70_r2"/>
</dbReference>
<dbReference type="InterPro" id="IPR039425">
    <property type="entry name" value="RNA_pol_sigma-70-like"/>
</dbReference>
<evidence type="ECO:0000259" key="7">
    <source>
        <dbReference type="Pfam" id="PF08281"/>
    </source>
</evidence>
<dbReference type="InterPro" id="IPR013249">
    <property type="entry name" value="RNA_pol_sigma70_r4_t2"/>
</dbReference>
<name>A0A2S7W9U2_9FLAO</name>